<reference evidence="2" key="1">
    <citation type="submission" date="2017-01" db="EMBL/GenBank/DDBJ databases">
        <title>Comparative genomics of anhydrobiosis in the tardigrade Hypsibius dujardini.</title>
        <authorList>
            <person name="Yoshida Y."/>
            <person name="Koutsovoulos G."/>
            <person name="Laetsch D."/>
            <person name="Stevens L."/>
            <person name="Kumar S."/>
            <person name="Horikawa D."/>
            <person name="Ishino K."/>
            <person name="Komine S."/>
            <person name="Tomita M."/>
            <person name="Blaxter M."/>
            <person name="Arakawa K."/>
        </authorList>
    </citation>
    <scope>NUCLEOTIDE SEQUENCE [LARGE SCALE GENOMIC DNA]</scope>
    <source>
        <strain evidence="2">Z151</strain>
    </source>
</reference>
<dbReference type="Proteomes" id="UP000192578">
    <property type="component" value="Unassembled WGS sequence"/>
</dbReference>
<organism evidence="1 2">
    <name type="scientific">Hypsibius exemplaris</name>
    <name type="common">Freshwater tardigrade</name>
    <dbReference type="NCBI Taxonomy" id="2072580"/>
    <lineage>
        <taxon>Eukaryota</taxon>
        <taxon>Metazoa</taxon>
        <taxon>Ecdysozoa</taxon>
        <taxon>Tardigrada</taxon>
        <taxon>Eutardigrada</taxon>
        <taxon>Parachela</taxon>
        <taxon>Hypsibioidea</taxon>
        <taxon>Hypsibiidae</taxon>
        <taxon>Hypsibius</taxon>
    </lineage>
</organism>
<name>A0A1W0X4J5_HYPEX</name>
<protein>
    <submittedName>
        <fullName evidence="1">Uncharacterized protein</fullName>
    </submittedName>
</protein>
<comment type="caution">
    <text evidence="1">The sequence shown here is derived from an EMBL/GenBank/DDBJ whole genome shotgun (WGS) entry which is preliminary data.</text>
</comment>
<dbReference type="EMBL" id="MTYJ01000018">
    <property type="protein sequence ID" value="OQV22311.1"/>
    <property type="molecule type" value="Genomic_DNA"/>
</dbReference>
<keyword evidence="2" id="KW-1185">Reference proteome</keyword>
<sequence length="115" mass="13076">MRRFSVLRVATTTERRIRRFYNFLTCFSVTPPPSPNCSGYCFNGETILNKPHLGWRNAFNSVHHSSHPAHSSSQQPVVRPHLHHHCSVKAALRVKVKVPMDSAAADRSSLWTLSR</sequence>
<evidence type="ECO:0000313" key="2">
    <source>
        <dbReference type="Proteomes" id="UP000192578"/>
    </source>
</evidence>
<dbReference type="AlphaFoldDB" id="A0A1W0X4J5"/>
<evidence type="ECO:0000313" key="1">
    <source>
        <dbReference type="EMBL" id="OQV22311.1"/>
    </source>
</evidence>
<gene>
    <name evidence="1" type="ORF">BV898_03811</name>
</gene>
<proteinExistence type="predicted"/>
<accession>A0A1W0X4J5</accession>